<comment type="caution">
    <text evidence="2">The sequence shown here is derived from an EMBL/GenBank/DDBJ whole genome shotgun (WGS) entry which is preliminary data.</text>
</comment>
<accession>A0A9W8WSA5</accession>
<dbReference type="EMBL" id="JAPEUV010000136">
    <property type="protein sequence ID" value="KAJ4331844.1"/>
    <property type="molecule type" value="Genomic_DNA"/>
</dbReference>
<dbReference type="Proteomes" id="UP001140562">
    <property type="component" value="Unassembled WGS sequence"/>
</dbReference>
<feature type="signal peptide" evidence="1">
    <location>
        <begin position="1"/>
        <end position="20"/>
    </location>
</feature>
<dbReference type="AlphaFoldDB" id="A0A9W8WSA5"/>
<proteinExistence type="predicted"/>
<name>A0A9W8WSA5_9PLEO</name>
<organism evidence="2 3">
    <name type="scientific">Didymella glomerata</name>
    <dbReference type="NCBI Taxonomy" id="749621"/>
    <lineage>
        <taxon>Eukaryota</taxon>
        <taxon>Fungi</taxon>
        <taxon>Dikarya</taxon>
        <taxon>Ascomycota</taxon>
        <taxon>Pezizomycotina</taxon>
        <taxon>Dothideomycetes</taxon>
        <taxon>Pleosporomycetidae</taxon>
        <taxon>Pleosporales</taxon>
        <taxon>Pleosporineae</taxon>
        <taxon>Didymellaceae</taxon>
        <taxon>Didymella</taxon>
    </lineage>
</organism>
<evidence type="ECO:0000256" key="1">
    <source>
        <dbReference type="SAM" id="SignalP"/>
    </source>
</evidence>
<gene>
    <name evidence="2" type="ORF">N0V87_008837</name>
</gene>
<reference evidence="2" key="1">
    <citation type="submission" date="2022-10" db="EMBL/GenBank/DDBJ databases">
        <title>Tapping the CABI collections for fungal endophytes: first genome assemblies for Collariella, Neodidymelliopsis, Ascochyta clinopodiicola, Didymella pomorum, Didymosphaeria variabile, Neocosmospora piperis and Neocucurbitaria cava.</title>
        <authorList>
            <person name="Hill R."/>
        </authorList>
    </citation>
    <scope>NUCLEOTIDE SEQUENCE</scope>
    <source>
        <strain evidence="2">IMI 360193</strain>
    </source>
</reference>
<evidence type="ECO:0000313" key="2">
    <source>
        <dbReference type="EMBL" id="KAJ4331844.1"/>
    </source>
</evidence>
<sequence length="218" mass="21783">MHFPNTNAAISSLLMVTASASTEVSFPVPGTGSATAVVPGAPESVLTTTTVYETSTFYVTSAITVPTPVASVSESISAPANSGVAAPSSGYAMPPVPANSSATVLPAEITPTQSLYVIDSQTFVPVTLWENSTTRVIYPQNSTALEIPTGYPANSTAPSTVVVTTSVASKTAVTTSKHSSATESPSATVSEVPLNGAGKGAGNAVLGMGLIAGFMALL</sequence>
<evidence type="ECO:0000313" key="3">
    <source>
        <dbReference type="Proteomes" id="UP001140562"/>
    </source>
</evidence>
<keyword evidence="1" id="KW-0732">Signal</keyword>
<keyword evidence="3" id="KW-1185">Reference proteome</keyword>
<feature type="chain" id="PRO_5040867486" evidence="1">
    <location>
        <begin position="21"/>
        <end position="218"/>
    </location>
</feature>
<protein>
    <submittedName>
        <fullName evidence="2">Uncharacterized protein</fullName>
    </submittedName>
</protein>
<dbReference type="OrthoDB" id="3790880at2759"/>